<sequence>MFCSDKATLMTHIRWERYPRVAQSALARTWLQIQANLGLAPNTVEAYARALNEYLELCLRSEIVPEAATKEHISWYVHDLMTRPNPRGENIFVLDSGVGLANATLHQRLTAIRLWYDYLIEEGIRETNPVGRGRYTPGKIVYGKQERGLISRLRKLPWVPDEEQWKSIIEATRQEPVRNRVMLALAYDAALRREELCSLLTSDIDPAQRLLTIRAETTKNRRARIVPYSEATVQLYVNYLQERRALSRARGPLFLSDSNRNRTQPITIWTWSKVIKGIAERSGVIQLSTHTFRHLRLTDLARSGWDIHEIATFAGHRSVESTLQYIHLSGGELASKIERGMNSLHAWRMKMMAEALQ</sequence>
<dbReference type="InterPro" id="IPR050090">
    <property type="entry name" value="Tyrosine_recombinase_XerCD"/>
</dbReference>
<dbReference type="InterPro" id="IPR002104">
    <property type="entry name" value="Integrase_catalytic"/>
</dbReference>
<dbReference type="PROSITE" id="PS51898">
    <property type="entry name" value="TYR_RECOMBINASE"/>
    <property type="match status" value="1"/>
</dbReference>
<dbReference type="PANTHER" id="PTHR30349:SF81">
    <property type="entry name" value="TYROSINE RECOMBINASE XERC"/>
    <property type="match status" value="1"/>
</dbReference>
<dbReference type="GO" id="GO:0015074">
    <property type="term" value="P:DNA integration"/>
    <property type="evidence" value="ECO:0007669"/>
    <property type="project" value="InterPro"/>
</dbReference>
<keyword evidence="7" id="KW-1185">Reference proteome</keyword>
<accession>A0A5J4KS05</accession>
<dbReference type="PANTHER" id="PTHR30349">
    <property type="entry name" value="PHAGE INTEGRASE-RELATED"/>
    <property type="match status" value="1"/>
</dbReference>
<feature type="domain" description="Core-binding (CB)" evidence="5">
    <location>
        <begin position="21"/>
        <end position="120"/>
    </location>
</feature>
<evidence type="ECO:0000259" key="4">
    <source>
        <dbReference type="PROSITE" id="PS51898"/>
    </source>
</evidence>
<protein>
    <submittedName>
        <fullName evidence="6">Integrase</fullName>
    </submittedName>
</protein>
<evidence type="ECO:0000256" key="1">
    <source>
        <dbReference type="ARBA" id="ARBA00023125"/>
    </source>
</evidence>
<evidence type="ECO:0000313" key="6">
    <source>
        <dbReference type="EMBL" id="GER89892.1"/>
    </source>
</evidence>
<dbReference type="InterPro" id="IPR013762">
    <property type="entry name" value="Integrase-like_cat_sf"/>
</dbReference>
<evidence type="ECO:0000259" key="5">
    <source>
        <dbReference type="PROSITE" id="PS51900"/>
    </source>
</evidence>
<dbReference type="GO" id="GO:0006310">
    <property type="term" value="P:DNA recombination"/>
    <property type="evidence" value="ECO:0007669"/>
    <property type="project" value="UniProtKB-KW"/>
</dbReference>
<name>A0A5J4KS05_9CHLR</name>
<dbReference type="Proteomes" id="UP000326912">
    <property type="component" value="Unassembled WGS sequence"/>
</dbReference>
<keyword evidence="1 3" id="KW-0238">DNA-binding</keyword>
<organism evidence="6 7">
    <name type="scientific">Dictyobacter vulcani</name>
    <dbReference type="NCBI Taxonomy" id="2607529"/>
    <lineage>
        <taxon>Bacteria</taxon>
        <taxon>Bacillati</taxon>
        <taxon>Chloroflexota</taxon>
        <taxon>Ktedonobacteria</taxon>
        <taxon>Ktedonobacterales</taxon>
        <taxon>Dictyobacteraceae</taxon>
        <taxon>Dictyobacter</taxon>
    </lineage>
</organism>
<reference evidence="6 7" key="1">
    <citation type="submission" date="2019-10" db="EMBL/GenBank/DDBJ databases">
        <title>Dictyobacter vulcani sp. nov., within the class Ktedonobacteria, isolated from soil of volcanic Mt. Zao.</title>
        <authorList>
            <person name="Zheng Y."/>
            <person name="Wang C.M."/>
            <person name="Sakai Y."/>
            <person name="Abe K."/>
            <person name="Yokota A."/>
            <person name="Yabe S."/>
        </authorList>
    </citation>
    <scope>NUCLEOTIDE SEQUENCE [LARGE SCALE GENOMIC DNA]</scope>
    <source>
        <strain evidence="6 7">W12</strain>
    </source>
</reference>
<dbReference type="InterPro" id="IPR044068">
    <property type="entry name" value="CB"/>
</dbReference>
<keyword evidence="2" id="KW-0233">DNA recombination</keyword>
<dbReference type="Gene3D" id="1.10.443.10">
    <property type="entry name" value="Intergrase catalytic core"/>
    <property type="match status" value="1"/>
</dbReference>
<dbReference type="GO" id="GO:0003677">
    <property type="term" value="F:DNA binding"/>
    <property type="evidence" value="ECO:0007669"/>
    <property type="project" value="UniProtKB-UniRule"/>
</dbReference>
<evidence type="ECO:0000256" key="2">
    <source>
        <dbReference type="ARBA" id="ARBA00023172"/>
    </source>
</evidence>
<dbReference type="InterPro" id="IPR010998">
    <property type="entry name" value="Integrase_recombinase_N"/>
</dbReference>
<dbReference type="EMBL" id="BKZW01000002">
    <property type="protein sequence ID" value="GER89892.1"/>
    <property type="molecule type" value="Genomic_DNA"/>
</dbReference>
<comment type="caution">
    <text evidence="6">The sequence shown here is derived from an EMBL/GenBank/DDBJ whole genome shotgun (WGS) entry which is preliminary data.</text>
</comment>
<dbReference type="PROSITE" id="PS51900">
    <property type="entry name" value="CB"/>
    <property type="match status" value="1"/>
</dbReference>
<dbReference type="Pfam" id="PF00589">
    <property type="entry name" value="Phage_integrase"/>
    <property type="match status" value="1"/>
</dbReference>
<evidence type="ECO:0000313" key="7">
    <source>
        <dbReference type="Proteomes" id="UP000326912"/>
    </source>
</evidence>
<gene>
    <name evidence="6" type="ORF">KDW_40540</name>
</gene>
<dbReference type="SUPFAM" id="SSF56349">
    <property type="entry name" value="DNA breaking-rejoining enzymes"/>
    <property type="match status" value="1"/>
</dbReference>
<dbReference type="Gene3D" id="1.10.150.130">
    <property type="match status" value="1"/>
</dbReference>
<dbReference type="CDD" id="cd00397">
    <property type="entry name" value="DNA_BRE_C"/>
    <property type="match status" value="1"/>
</dbReference>
<evidence type="ECO:0000256" key="3">
    <source>
        <dbReference type="PROSITE-ProRule" id="PRU01248"/>
    </source>
</evidence>
<dbReference type="InterPro" id="IPR011010">
    <property type="entry name" value="DNA_brk_join_enz"/>
</dbReference>
<proteinExistence type="predicted"/>
<feature type="domain" description="Tyr recombinase" evidence="4">
    <location>
        <begin position="155"/>
        <end position="338"/>
    </location>
</feature>
<dbReference type="AlphaFoldDB" id="A0A5J4KS05"/>